<evidence type="ECO:0000313" key="3">
    <source>
        <dbReference type="Proteomes" id="UP000236642"/>
    </source>
</evidence>
<dbReference type="AlphaFoldDB" id="A0A2H5Y8C0"/>
<dbReference type="EMBL" id="BEHY01000056">
    <property type="protein sequence ID" value="GBD09653.1"/>
    <property type="molecule type" value="Genomic_DNA"/>
</dbReference>
<proteinExistence type="predicted"/>
<evidence type="ECO:0000256" key="1">
    <source>
        <dbReference type="SAM" id="Phobius"/>
    </source>
</evidence>
<dbReference type="Proteomes" id="UP000236642">
    <property type="component" value="Unassembled WGS sequence"/>
</dbReference>
<gene>
    <name evidence="2" type="ORF">HRbin22_01911</name>
</gene>
<keyword evidence="1" id="KW-0812">Transmembrane</keyword>
<reference evidence="3" key="1">
    <citation type="submission" date="2017-09" db="EMBL/GenBank/DDBJ databases">
        <title>Metaegenomics of thermophilic ammonia-oxidizing enrichment culture.</title>
        <authorList>
            <person name="Kato S."/>
            <person name="Suzuki K."/>
        </authorList>
    </citation>
    <scope>NUCLEOTIDE SEQUENCE [LARGE SCALE GENOMIC DNA]</scope>
</reference>
<evidence type="ECO:0000313" key="2">
    <source>
        <dbReference type="EMBL" id="GBD09653.1"/>
    </source>
</evidence>
<organism evidence="2 3">
    <name type="scientific">Candidatus Thermoflexus japonica</name>
    <dbReference type="NCBI Taxonomy" id="2035417"/>
    <lineage>
        <taxon>Bacteria</taxon>
        <taxon>Bacillati</taxon>
        <taxon>Chloroflexota</taxon>
        <taxon>Thermoflexia</taxon>
        <taxon>Thermoflexales</taxon>
        <taxon>Thermoflexaceae</taxon>
        <taxon>Thermoflexus</taxon>
    </lineage>
</organism>
<sequence>MNHVPYLIAAAIFEALVFGWAIWTAYRESRSR</sequence>
<name>A0A2H5Y8C0_9CHLR</name>
<accession>A0A2H5Y8C0</accession>
<comment type="caution">
    <text evidence="2">The sequence shown here is derived from an EMBL/GenBank/DDBJ whole genome shotgun (WGS) entry which is preliminary data.</text>
</comment>
<keyword evidence="1" id="KW-1133">Transmembrane helix</keyword>
<feature type="transmembrane region" description="Helical" evidence="1">
    <location>
        <begin position="6"/>
        <end position="26"/>
    </location>
</feature>
<protein>
    <submittedName>
        <fullName evidence="2">Uncharacterized protein</fullName>
    </submittedName>
</protein>
<keyword evidence="1" id="KW-0472">Membrane</keyword>